<dbReference type="EMBL" id="JACHEB010000007">
    <property type="protein sequence ID" value="MBB5329519.1"/>
    <property type="molecule type" value="Genomic_DNA"/>
</dbReference>
<gene>
    <name evidence="2" type="ORF">HDF14_003141</name>
</gene>
<evidence type="ECO:0000256" key="1">
    <source>
        <dbReference type="SAM" id="Phobius"/>
    </source>
</evidence>
<keyword evidence="3" id="KW-1185">Reference proteome</keyword>
<keyword evidence="1" id="KW-1133">Transmembrane helix</keyword>
<organism evidence="2 3">
    <name type="scientific">Tunturiibacter gelidiferens</name>
    <dbReference type="NCBI Taxonomy" id="3069689"/>
    <lineage>
        <taxon>Bacteria</taxon>
        <taxon>Pseudomonadati</taxon>
        <taxon>Acidobacteriota</taxon>
        <taxon>Terriglobia</taxon>
        <taxon>Terriglobales</taxon>
        <taxon>Acidobacteriaceae</taxon>
        <taxon>Tunturiibacter</taxon>
    </lineage>
</organism>
<keyword evidence="1" id="KW-0812">Transmembrane</keyword>
<accession>A0A9X0QFX4</accession>
<proteinExistence type="predicted"/>
<evidence type="ECO:0000313" key="3">
    <source>
        <dbReference type="Proteomes" id="UP000535182"/>
    </source>
</evidence>
<reference evidence="2 3" key="1">
    <citation type="submission" date="2020-08" db="EMBL/GenBank/DDBJ databases">
        <title>Genomic Encyclopedia of Type Strains, Phase IV (KMG-V): Genome sequencing to study the core and pangenomes of soil and plant-associated prokaryotes.</title>
        <authorList>
            <person name="Whitman W."/>
        </authorList>
    </citation>
    <scope>NUCLEOTIDE SEQUENCE [LARGE SCALE GENOMIC DNA]</scope>
    <source>
        <strain evidence="2 3">X5P2</strain>
    </source>
</reference>
<dbReference type="AlphaFoldDB" id="A0A9X0QFX4"/>
<dbReference type="Proteomes" id="UP000535182">
    <property type="component" value="Unassembled WGS sequence"/>
</dbReference>
<evidence type="ECO:0000313" key="2">
    <source>
        <dbReference type="EMBL" id="MBB5329519.1"/>
    </source>
</evidence>
<feature type="transmembrane region" description="Helical" evidence="1">
    <location>
        <begin position="6"/>
        <end position="24"/>
    </location>
</feature>
<feature type="transmembrane region" description="Helical" evidence="1">
    <location>
        <begin position="36"/>
        <end position="60"/>
    </location>
</feature>
<comment type="caution">
    <text evidence="2">The sequence shown here is derived from an EMBL/GenBank/DDBJ whole genome shotgun (WGS) entry which is preliminary data.</text>
</comment>
<protein>
    <submittedName>
        <fullName evidence="2">Uncharacterized protein</fullName>
    </submittedName>
</protein>
<name>A0A9X0QFX4_9BACT</name>
<keyword evidence="1" id="KW-0472">Membrane</keyword>
<dbReference type="RefSeq" id="WP_183978092.1">
    <property type="nucleotide sequence ID" value="NZ_JACHEB010000007.1"/>
</dbReference>
<sequence>MGGSAVAGPLFFCFGASFFVLWWSGVFAGVLRRMRVLVWCFCGGVVVICVADVVFLQWMFLASKNVTR</sequence>